<feature type="region of interest" description="Disordered" evidence="1">
    <location>
        <begin position="1"/>
        <end position="72"/>
    </location>
</feature>
<comment type="caution">
    <text evidence="2">The sequence shown here is derived from an EMBL/GenBank/DDBJ whole genome shotgun (WGS) entry which is preliminary data.</text>
</comment>
<protein>
    <recommendedName>
        <fullName evidence="4">Intraflagellar transport protein 46 homolog</fullName>
    </recommendedName>
</protein>
<proteinExistence type="predicted"/>
<reference evidence="2 3" key="1">
    <citation type="journal article" date="2023" name="Nucleic Acids Res.">
        <title>The hologenome of Daphnia magna reveals possible DNA methylation and microbiome-mediated evolution of the host genome.</title>
        <authorList>
            <person name="Chaturvedi A."/>
            <person name="Li X."/>
            <person name="Dhandapani V."/>
            <person name="Marshall H."/>
            <person name="Kissane S."/>
            <person name="Cuenca-Cambronero M."/>
            <person name="Asole G."/>
            <person name="Calvet F."/>
            <person name="Ruiz-Romero M."/>
            <person name="Marangio P."/>
            <person name="Guigo R."/>
            <person name="Rago D."/>
            <person name="Mirbahai L."/>
            <person name="Eastwood N."/>
            <person name="Colbourne J.K."/>
            <person name="Zhou J."/>
            <person name="Mallon E."/>
            <person name="Orsini L."/>
        </authorList>
    </citation>
    <scope>NUCLEOTIDE SEQUENCE [LARGE SCALE GENOMIC DNA]</scope>
    <source>
        <strain evidence="2">LRV0_1</strain>
    </source>
</reference>
<accession>A0ABR0AQH0</accession>
<dbReference type="Proteomes" id="UP001234178">
    <property type="component" value="Unassembled WGS sequence"/>
</dbReference>
<gene>
    <name evidence="2" type="ORF">OUZ56_016371</name>
</gene>
<sequence>MPVTSYDSESSESSVSSSRSRHRKNRNERVGTQQQRDGMPVADKTGNEVDGETEREVVETDITLPDDPMIDLRKSKHRTHGDLEEEPPIPSLDDSLYQRLMQIKGSTASKSSIDRVETSLYNLQQKVLDSTRPLTFLLGEDMQQEEHHEAIRDTLDLIAVLPRDYLTTPEEYFASNQPILLISIKRSIKF</sequence>
<name>A0ABR0AQH0_9CRUS</name>
<evidence type="ECO:0000256" key="1">
    <source>
        <dbReference type="SAM" id="MobiDB-lite"/>
    </source>
</evidence>
<dbReference type="EMBL" id="JAOYFB010000038">
    <property type="protein sequence ID" value="KAK4027361.1"/>
    <property type="molecule type" value="Genomic_DNA"/>
</dbReference>
<organism evidence="2 3">
    <name type="scientific">Daphnia magna</name>
    <dbReference type="NCBI Taxonomy" id="35525"/>
    <lineage>
        <taxon>Eukaryota</taxon>
        <taxon>Metazoa</taxon>
        <taxon>Ecdysozoa</taxon>
        <taxon>Arthropoda</taxon>
        <taxon>Crustacea</taxon>
        <taxon>Branchiopoda</taxon>
        <taxon>Diplostraca</taxon>
        <taxon>Cladocera</taxon>
        <taxon>Anomopoda</taxon>
        <taxon>Daphniidae</taxon>
        <taxon>Daphnia</taxon>
    </lineage>
</organism>
<evidence type="ECO:0008006" key="4">
    <source>
        <dbReference type="Google" id="ProtNLM"/>
    </source>
</evidence>
<evidence type="ECO:0000313" key="2">
    <source>
        <dbReference type="EMBL" id="KAK4027361.1"/>
    </source>
</evidence>
<keyword evidence="3" id="KW-1185">Reference proteome</keyword>
<evidence type="ECO:0000313" key="3">
    <source>
        <dbReference type="Proteomes" id="UP001234178"/>
    </source>
</evidence>